<evidence type="ECO:0000313" key="9">
    <source>
        <dbReference type="Proteomes" id="UP000178873"/>
    </source>
</evidence>
<dbReference type="STRING" id="1802301.A2664_00430"/>
<keyword evidence="4 7" id="KW-0689">Ribosomal protein</keyword>
<dbReference type="PANTHER" id="PTHR33280:SF1">
    <property type="entry name" value="LARGE RIBOSOMAL SUBUNIT PROTEIN BL31C"/>
    <property type="match status" value="1"/>
</dbReference>
<keyword evidence="7" id="KW-0479">Metal-binding</keyword>
<dbReference type="Proteomes" id="UP000178873">
    <property type="component" value="Unassembled WGS sequence"/>
</dbReference>
<evidence type="ECO:0000256" key="7">
    <source>
        <dbReference type="HAMAP-Rule" id="MF_00501"/>
    </source>
</evidence>
<accession>A0A1G2M6D4</accession>
<evidence type="ECO:0000256" key="4">
    <source>
        <dbReference type="ARBA" id="ARBA00022980"/>
    </source>
</evidence>
<comment type="function">
    <text evidence="7">Binds the 23S rRNA.</text>
</comment>
<keyword evidence="7" id="KW-0862">Zinc</keyword>
<feature type="binding site" evidence="7">
    <location>
        <position position="40"/>
    </location>
    <ligand>
        <name>Zn(2+)</name>
        <dbReference type="ChEBI" id="CHEBI:29105"/>
    </ligand>
</feature>
<keyword evidence="2 7" id="KW-0699">rRNA-binding</keyword>
<comment type="cofactor">
    <cofactor evidence="7">
        <name>Zn(2+)</name>
        <dbReference type="ChEBI" id="CHEBI:29105"/>
    </cofactor>
    <text evidence="7">Binds 1 zinc ion per subunit.</text>
</comment>
<comment type="caution">
    <text evidence="8">The sequence shown here is derived from an EMBL/GenBank/DDBJ whole genome shotgun (WGS) entry which is preliminary data.</text>
</comment>
<dbReference type="GO" id="GO:0006412">
    <property type="term" value="P:translation"/>
    <property type="evidence" value="ECO:0007669"/>
    <property type="project" value="UniProtKB-UniRule"/>
</dbReference>
<evidence type="ECO:0000256" key="1">
    <source>
        <dbReference type="ARBA" id="ARBA00009296"/>
    </source>
</evidence>
<dbReference type="AlphaFoldDB" id="A0A1G2M6D4"/>
<keyword evidence="3 7" id="KW-0694">RNA-binding</keyword>
<dbReference type="HAMAP" id="MF_00501">
    <property type="entry name" value="Ribosomal_bL31_1"/>
    <property type="match status" value="1"/>
</dbReference>
<dbReference type="GO" id="GO:0046872">
    <property type="term" value="F:metal ion binding"/>
    <property type="evidence" value="ECO:0007669"/>
    <property type="project" value="UniProtKB-KW"/>
</dbReference>
<dbReference type="GO" id="GO:1990904">
    <property type="term" value="C:ribonucleoprotein complex"/>
    <property type="evidence" value="ECO:0007669"/>
    <property type="project" value="UniProtKB-KW"/>
</dbReference>
<dbReference type="EMBL" id="MHRF01000003">
    <property type="protein sequence ID" value="OHA18679.1"/>
    <property type="molecule type" value="Genomic_DNA"/>
</dbReference>
<dbReference type="InterPro" id="IPR027491">
    <property type="entry name" value="Ribosomal_bL31_A"/>
</dbReference>
<dbReference type="InterPro" id="IPR034704">
    <property type="entry name" value="Ribosomal_bL28/bL31-like_sf"/>
</dbReference>
<evidence type="ECO:0000313" key="8">
    <source>
        <dbReference type="EMBL" id="OHA18679.1"/>
    </source>
</evidence>
<organism evidence="8 9">
    <name type="scientific">Candidatus Taylorbacteria bacterium RIFCSPHIGHO2_01_FULL_46_22b</name>
    <dbReference type="NCBI Taxonomy" id="1802301"/>
    <lineage>
        <taxon>Bacteria</taxon>
        <taxon>Candidatus Tayloriibacteriota</taxon>
    </lineage>
</organism>
<feature type="binding site" evidence="7">
    <location>
        <position position="19"/>
    </location>
    <ligand>
        <name>Zn(2+)</name>
        <dbReference type="ChEBI" id="CHEBI:29105"/>
    </ligand>
</feature>
<dbReference type="GO" id="GO:0005840">
    <property type="term" value="C:ribosome"/>
    <property type="evidence" value="ECO:0007669"/>
    <property type="project" value="UniProtKB-KW"/>
</dbReference>
<dbReference type="GO" id="GO:0019843">
    <property type="term" value="F:rRNA binding"/>
    <property type="evidence" value="ECO:0007669"/>
    <property type="project" value="UniProtKB-KW"/>
</dbReference>
<dbReference type="PROSITE" id="PS01143">
    <property type="entry name" value="RIBOSOMAL_L31"/>
    <property type="match status" value="1"/>
</dbReference>
<dbReference type="InterPro" id="IPR042105">
    <property type="entry name" value="Ribosomal_bL31_sf"/>
</dbReference>
<dbReference type="Gene3D" id="4.10.830.30">
    <property type="entry name" value="Ribosomal protein L31"/>
    <property type="match status" value="1"/>
</dbReference>
<protein>
    <recommendedName>
        <fullName evidence="6 7">Large ribosomal subunit protein bL31</fullName>
    </recommendedName>
</protein>
<feature type="binding site" evidence="7">
    <location>
        <position position="37"/>
    </location>
    <ligand>
        <name>Zn(2+)</name>
        <dbReference type="ChEBI" id="CHEBI:29105"/>
    </ligand>
</feature>
<comment type="subunit">
    <text evidence="7">Part of the 50S ribosomal subunit.</text>
</comment>
<dbReference type="InterPro" id="IPR002150">
    <property type="entry name" value="Ribosomal_bL31"/>
</dbReference>
<name>A0A1G2M6D4_9BACT</name>
<dbReference type="SUPFAM" id="SSF143800">
    <property type="entry name" value="L28p-like"/>
    <property type="match status" value="1"/>
</dbReference>
<dbReference type="PANTHER" id="PTHR33280">
    <property type="entry name" value="50S RIBOSOMAL PROTEIN L31, CHLOROPLASTIC"/>
    <property type="match status" value="1"/>
</dbReference>
<dbReference type="GO" id="GO:0003735">
    <property type="term" value="F:structural constituent of ribosome"/>
    <property type="evidence" value="ECO:0007669"/>
    <property type="project" value="InterPro"/>
</dbReference>
<gene>
    <name evidence="7" type="primary">rpmE</name>
    <name evidence="8" type="ORF">A2664_00430</name>
</gene>
<dbReference type="Pfam" id="PF01197">
    <property type="entry name" value="Ribosomal_L31"/>
    <property type="match status" value="1"/>
</dbReference>
<dbReference type="NCBIfam" id="TIGR00105">
    <property type="entry name" value="L31"/>
    <property type="match status" value="1"/>
</dbReference>
<sequence length="79" mass="8742">MQKEIHPKYFDKATVNCSCGNTFIVGSTKETMQIEICSACHPFYTGADKVLDTAGRVERFKARLAKKTTPKVSAKKASK</sequence>
<evidence type="ECO:0000256" key="3">
    <source>
        <dbReference type="ARBA" id="ARBA00022884"/>
    </source>
</evidence>
<proteinExistence type="inferred from homology"/>
<comment type="similarity">
    <text evidence="1 7">Belongs to the bacterial ribosomal protein bL31 family. Type A subfamily.</text>
</comment>
<dbReference type="NCBIfam" id="NF000612">
    <property type="entry name" value="PRK00019.1"/>
    <property type="match status" value="1"/>
</dbReference>
<reference evidence="8 9" key="1">
    <citation type="journal article" date="2016" name="Nat. Commun.">
        <title>Thousands of microbial genomes shed light on interconnected biogeochemical processes in an aquifer system.</title>
        <authorList>
            <person name="Anantharaman K."/>
            <person name="Brown C.T."/>
            <person name="Hug L.A."/>
            <person name="Sharon I."/>
            <person name="Castelle C.J."/>
            <person name="Probst A.J."/>
            <person name="Thomas B.C."/>
            <person name="Singh A."/>
            <person name="Wilkins M.J."/>
            <person name="Karaoz U."/>
            <person name="Brodie E.L."/>
            <person name="Williams K.H."/>
            <person name="Hubbard S.S."/>
            <person name="Banfield J.F."/>
        </authorList>
    </citation>
    <scope>NUCLEOTIDE SEQUENCE [LARGE SCALE GENOMIC DNA]</scope>
</reference>
<keyword evidence="5 7" id="KW-0687">Ribonucleoprotein</keyword>
<evidence type="ECO:0000256" key="2">
    <source>
        <dbReference type="ARBA" id="ARBA00022730"/>
    </source>
</evidence>
<dbReference type="PRINTS" id="PR01249">
    <property type="entry name" value="RIBOSOMALL31"/>
</dbReference>
<feature type="binding site" evidence="7">
    <location>
        <position position="17"/>
    </location>
    <ligand>
        <name>Zn(2+)</name>
        <dbReference type="ChEBI" id="CHEBI:29105"/>
    </ligand>
</feature>
<evidence type="ECO:0000256" key="5">
    <source>
        <dbReference type="ARBA" id="ARBA00023274"/>
    </source>
</evidence>
<evidence type="ECO:0000256" key="6">
    <source>
        <dbReference type="ARBA" id="ARBA00035687"/>
    </source>
</evidence>